<gene>
    <name evidence="6" type="ORF">BATDEDRAFT_88279</name>
</gene>
<name>F4P2D0_BATDJ</name>
<dbReference type="Gene3D" id="2.60.40.3960">
    <property type="entry name" value="Velvet domain"/>
    <property type="match status" value="1"/>
</dbReference>
<sequence>MTLFRNSYNHELSVPPKPSSALDLLNHRHHIKQLPLEYNSHEMLRQFHANSSRGSNTSMVQLHSPLARVPNTCQHLTNDSKTSPAFHLENRPFVSTAPPSSFHSSTSRPFHPVSIQSITHSSAECSDYTDSLSWTGPNTSATNALASDCCATMEESMTDHTMVVSSPIENKNNKPCLLDEPCLDTESSTICNPRSAFVQSSNSDNSIDSSIRYEAVIEQEPVRARMCGFSNGRDRRLLRNPPLIVQIFTYQNNVRTAIDLDQHPSLMCHVSLWSEDGTQHFSAVKNPRAAQPYRFTDDMEGRSALMNHLSLSTLGASSSQLESDQYCDIIIGTTIVKSTKLQDLDNNGGVYFVFPDLSIRSPGRFTLRFQEGNLGNSTVVFMSITKRNTDKLEVKGYTTAQSTQVSSVVAMATTSVFEVYSSKSFPGALEPTSLSRAFASQGIVLHFRNDRSRNRESVLTAKRTSNSTERICKPNVHRHSPR</sequence>
<dbReference type="Proteomes" id="UP000007241">
    <property type="component" value="Unassembled WGS sequence"/>
</dbReference>
<proteinExistence type="predicted"/>
<keyword evidence="7" id="KW-1185">Reference proteome</keyword>
<dbReference type="STRING" id="684364.F4P2D0"/>
<evidence type="ECO:0000313" key="7">
    <source>
        <dbReference type="Proteomes" id="UP000007241"/>
    </source>
</evidence>
<organism evidence="6 7">
    <name type="scientific">Batrachochytrium dendrobatidis (strain JAM81 / FGSC 10211)</name>
    <name type="common">Frog chytrid fungus</name>
    <dbReference type="NCBI Taxonomy" id="684364"/>
    <lineage>
        <taxon>Eukaryota</taxon>
        <taxon>Fungi</taxon>
        <taxon>Fungi incertae sedis</taxon>
        <taxon>Chytridiomycota</taxon>
        <taxon>Chytridiomycota incertae sedis</taxon>
        <taxon>Chytridiomycetes</taxon>
        <taxon>Rhizophydiales</taxon>
        <taxon>Rhizophydiales incertae sedis</taxon>
        <taxon>Batrachochytrium</taxon>
    </lineage>
</organism>
<dbReference type="PANTHER" id="PTHR33572">
    <property type="entry name" value="SPORE DEVELOPMENT REGULATOR VOSA"/>
    <property type="match status" value="1"/>
</dbReference>
<dbReference type="HOGENOM" id="CLU_566162_0_0_1"/>
<evidence type="ECO:0000256" key="2">
    <source>
        <dbReference type="ARBA" id="ARBA00023015"/>
    </source>
</evidence>
<dbReference type="Pfam" id="PF11754">
    <property type="entry name" value="Velvet"/>
    <property type="match status" value="1"/>
</dbReference>
<dbReference type="RefSeq" id="XP_006678724.1">
    <property type="nucleotide sequence ID" value="XM_006678661.1"/>
</dbReference>
<dbReference type="InParanoid" id="F4P2D0"/>
<keyword evidence="3" id="KW-0804">Transcription</keyword>
<reference evidence="6 7" key="1">
    <citation type="submission" date="2009-12" db="EMBL/GenBank/DDBJ databases">
        <title>The draft genome of Batrachochytrium dendrobatidis.</title>
        <authorList>
            <consortium name="US DOE Joint Genome Institute (JGI-PGF)"/>
            <person name="Kuo A."/>
            <person name="Salamov A."/>
            <person name="Schmutz J."/>
            <person name="Lucas S."/>
            <person name="Pitluck S."/>
            <person name="Rosenblum E."/>
            <person name="Stajich J."/>
            <person name="Eisen M."/>
            <person name="Grigoriev I.V."/>
        </authorList>
    </citation>
    <scope>NUCLEOTIDE SEQUENCE [LARGE SCALE GENOMIC DNA]</scope>
    <source>
        <strain evidence="7">JAM81 / FGSC 10211</strain>
    </source>
</reference>
<evidence type="ECO:0000256" key="1">
    <source>
        <dbReference type="ARBA" id="ARBA00004123"/>
    </source>
</evidence>
<feature type="domain" description="Velvet" evidence="5">
    <location>
        <begin position="208"/>
        <end position="448"/>
    </location>
</feature>
<keyword evidence="2" id="KW-0805">Transcription regulation</keyword>
<dbReference type="OrthoDB" id="2139270at2759"/>
<dbReference type="GO" id="GO:0005634">
    <property type="term" value="C:nucleus"/>
    <property type="evidence" value="ECO:0000318"/>
    <property type="project" value="GO_Central"/>
</dbReference>
<dbReference type="GeneID" id="18243098"/>
<dbReference type="PROSITE" id="PS51821">
    <property type="entry name" value="VELVET"/>
    <property type="match status" value="1"/>
</dbReference>
<keyword evidence="4" id="KW-0539">Nucleus</keyword>
<dbReference type="GO" id="GO:0005992">
    <property type="term" value="P:trehalose biosynthetic process"/>
    <property type="evidence" value="ECO:0000318"/>
    <property type="project" value="GO_Central"/>
</dbReference>
<dbReference type="GO" id="GO:0030435">
    <property type="term" value="P:sporulation resulting in formation of a cellular spore"/>
    <property type="evidence" value="ECO:0000318"/>
    <property type="project" value="GO_Central"/>
</dbReference>
<protein>
    <recommendedName>
        <fullName evidence="5">Velvet domain-containing protein</fullName>
    </recommendedName>
</protein>
<dbReference type="InterPro" id="IPR038491">
    <property type="entry name" value="Velvet_dom_sf"/>
</dbReference>
<dbReference type="AlphaFoldDB" id="F4P2D0"/>
<evidence type="ECO:0000313" key="6">
    <source>
        <dbReference type="EMBL" id="EGF80861.1"/>
    </source>
</evidence>
<accession>F4P2D0</accession>
<dbReference type="InterPro" id="IPR037525">
    <property type="entry name" value="Velvet_dom"/>
</dbReference>
<evidence type="ECO:0000259" key="5">
    <source>
        <dbReference type="PROSITE" id="PS51821"/>
    </source>
</evidence>
<evidence type="ECO:0000256" key="3">
    <source>
        <dbReference type="ARBA" id="ARBA00023163"/>
    </source>
</evidence>
<comment type="subcellular location">
    <subcellularLocation>
        <location evidence="1">Nucleus</location>
    </subcellularLocation>
</comment>
<dbReference type="InterPro" id="IPR021740">
    <property type="entry name" value="Velvet"/>
</dbReference>
<dbReference type="PANTHER" id="PTHR33572:SF3">
    <property type="entry name" value="VELVET COMPLEX SUBUNIT B"/>
    <property type="match status" value="1"/>
</dbReference>
<dbReference type="EMBL" id="GL882883">
    <property type="protein sequence ID" value="EGF80861.1"/>
    <property type="molecule type" value="Genomic_DNA"/>
</dbReference>
<evidence type="ECO:0000256" key="4">
    <source>
        <dbReference type="ARBA" id="ARBA00023242"/>
    </source>
</evidence>